<dbReference type="GO" id="GO:0005886">
    <property type="term" value="C:plasma membrane"/>
    <property type="evidence" value="ECO:0007669"/>
    <property type="project" value="UniProtKB-SubCell"/>
</dbReference>
<evidence type="ECO:0000256" key="12">
    <source>
        <dbReference type="SAM" id="MobiDB-lite"/>
    </source>
</evidence>
<evidence type="ECO:0000313" key="16">
    <source>
        <dbReference type="Proteomes" id="UP000619376"/>
    </source>
</evidence>
<evidence type="ECO:0000256" key="10">
    <source>
        <dbReference type="ARBA" id="ARBA00023136"/>
    </source>
</evidence>
<comment type="subunit">
    <text evidence="11">The system is composed of three essential subunits: KdpA, KdpB and KdpC.</text>
</comment>
<keyword evidence="6 11" id="KW-0067">ATP-binding</keyword>
<protein>
    <recommendedName>
        <fullName evidence="11">Potassium-transporting ATPase KdpC subunit</fullName>
    </recommendedName>
    <alternativeName>
        <fullName evidence="11">ATP phosphohydrolase [potassium-transporting] C chain</fullName>
    </alternativeName>
    <alternativeName>
        <fullName evidence="11">Potassium-binding and translocating subunit C</fullName>
    </alternativeName>
    <alternativeName>
        <fullName evidence="11">Potassium-translocating ATPase C chain</fullName>
    </alternativeName>
</protein>
<dbReference type="EMBL" id="JACHFK010000003">
    <property type="protein sequence ID" value="MBB5376220.1"/>
    <property type="molecule type" value="Genomic_DNA"/>
</dbReference>
<keyword evidence="7 11" id="KW-0630">Potassium</keyword>
<organism evidence="14 15">
    <name type="scientific">Deinococcus metalli</name>
    <dbReference type="NCBI Taxonomy" id="1141878"/>
    <lineage>
        <taxon>Bacteria</taxon>
        <taxon>Thermotogati</taxon>
        <taxon>Deinococcota</taxon>
        <taxon>Deinococci</taxon>
        <taxon>Deinococcales</taxon>
        <taxon>Deinococcaceae</taxon>
        <taxon>Deinococcus</taxon>
    </lineage>
</organism>
<evidence type="ECO:0000256" key="1">
    <source>
        <dbReference type="ARBA" id="ARBA00022448"/>
    </source>
</evidence>
<dbReference type="RefSeq" id="WP_184110576.1">
    <property type="nucleotide sequence ID" value="NZ_BNAJ01000003.1"/>
</dbReference>
<reference evidence="13" key="1">
    <citation type="journal article" date="2014" name="Int. J. Syst. Evol. Microbiol.">
        <title>Complete genome of a new Firmicutes species belonging to the dominant human colonic microbiota ('Ruminococcus bicirculans') reveals two chromosomes and a selective capacity to utilize plant glucans.</title>
        <authorList>
            <consortium name="NISC Comparative Sequencing Program"/>
            <person name="Wegmann U."/>
            <person name="Louis P."/>
            <person name="Goesmann A."/>
            <person name="Henrissat B."/>
            <person name="Duncan S.H."/>
            <person name="Flint H.J."/>
        </authorList>
    </citation>
    <scope>NUCLEOTIDE SEQUENCE</scope>
    <source>
        <strain evidence="13">CGMCC 1.18437</strain>
    </source>
</reference>
<feature type="transmembrane region" description="Helical" evidence="11">
    <location>
        <begin position="20"/>
        <end position="40"/>
    </location>
</feature>
<keyword evidence="4 11" id="KW-0812">Transmembrane</keyword>
<evidence type="ECO:0000256" key="9">
    <source>
        <dbReference type="ARBA" id="ARBA00023065"/>
    </source>
</evidence>
<dbReference type="InterPro" id="IPR003820">
    <property type="entry name" value="KdpC"/>
</dbReference>
<keyword evidence="1 11" id="KW-0813">Transport</keyword>
<evidence type="ECO:0000313" key="15">
    <source>
        <dbReference type="Proteomes" id="UP000539473"/>
    </source>
</evidence>
<evidence type="ECO:0000256" key="7">
    <source>
        <dbReference type="ARBA" id="ARBA00022958"/>
    </source>
</evidence>
<comment type="function">
    <text evidence="11">Part of the high-affinity ATP-driven potassium transport (or Kdp) system, which catalyzes the hydrolysis of ATP coupled with the electrogenic transport of potassium into the cytoplasm. This subunit acts as a catalytic chaperone that increases the ATP-binding affinity of the ATP-hydrolyzing subunit KdpB by the formation of a transient KdpB/KdpC/ATP ternary complex.</text>
</comment>
<evidence type="ECO:0000256" key="4">
    <source>
        <dbReference type="ARBA" id="ARBA00022692"/>
    </source>
</evidence>
<dbReference type="Proteomes" id="UP000619376">
    <property type="component" value="Unassembled WGS sequence"/>
</dbReference>
<keyword evidence="9 11" id="KW-0406">Ion transport</keyword>
<comment type="subcellular location">
    <subcellularLocation>
        <location evidence="11">Cell membrane</location>
        <topology evidence="11">Single-pass membrane protein</topology>
    </subcellularLocation>
</comment>
<dbReference type="PANTHER" id="PTHR30042">
    <property type="entry name" value="POTASSIUM-TRANSPORTING ATPASE C CHAIN"/>
    <property type="match status" value="1"/>
</dbReference>
<keyword evidence="5 11" id="KW-0547">Nucleotide-binding</keyword>
<dbReference type="AlphaFoldDB" id="A0A7W8NPX0"/>
<proteinExistence type="inferred from homology"/>
<feature type="compositionally biased region" description="Polar residues" evidence="12">
    <location>
        <begin position="84"/>
        <end position="93"/>
    </location>
</feature>
<dbReference type="Pfam" id="PF02669">
    <property type="entry name" value="KdpC"/>
    <property type="match status" value="1"/>
</dbReference>
<comment type="caution">
    <text evidence="14">The sequence shown here is derived from an EMBL/GenBank/DDBJ whole genome shotgun (WGS) entry which is preliminary data.</text>
</comment>
<evidence type="ECO:0000256" key="2">
    <source>
        <dbReference type="ARBA" id="ARBA00022475"/>
    </source>
</evidence>
<keyword evidence="8 11" id="KW-1133">Transmembrane helix</keyword>
<dbReference type="GO" id="GO:0005524">
    <property type="term" value="F:ATP binding"/>
    <property type="evidence" value="ECO:0007669"/>
    <property type="project" value="UniProtKB-UniRule"/>
</dbReference>
<dbReference type="NCBIfam" id="TIGR00681">
    <property type="entry name" value="kdpC"/>
    <property type="match status" value="1"/>
</dbReference>
<dbReference type="Proteomes" id="UP000539473">
    <property type="component" value="Unassembled WGS sequence"/>
</dbReference>
<accession>A0A7W8NPX0</accession>
<evidence type="ECO:0000256" key="11">
    <source>
        <dbReference type="HAMAP-Rule" id="MF_00276"/>
    </source>
</evidence>
<keyword evidence="16" id="KW-1185">Reference proteome</keyword>
<keyword evidence="3 11" id="KW-0633">Potassium transport</keyword>
<evidence type="ECO:0000256" key="8">
    <source>
        <dbReference type="ARBA" id="ARBA00022989"/>
    </source>
</evidence>
<evidence type="ECO:0000256" key="6">
    <source>
        <dbReference type="ARBA" id="ARBA00022840"/>
    </source>
</evidence>
<comment type="similarity">
    <text evidence="11">Belongs to the KdpC family.</text>
</comment>
<dbReference type="PANTHER" id="PTHR30042:SF2">
    <property type="entry name" value="POTASSIUM-TRANSPORTING ATPASE KDPC SUBUNIT"/>
    <property type="match status" value="1"/>
</dbReference>
<dbReference type="PIRSF" id="PIRSF001296">
    <property type="entry name" value="K_ATPase_KdpC"/>
    <property type="match status" value="1"/>
</dbReference>
<evidence type="ECO:0000313" key="13">
    <source>
        <dbReference type="EMBL" id="GHF39877.1"/>
    </source>
</evidence>
<name>A0A7W8NPX0_9DEIO</name>
<dbReference type="GO" id="GO:0008556">
    <property type="term" value="F:P-type potassium transmembrane transporter activity"/>
    <property type="evidence" value="ECO:0007669"/>
    <property type="project" value="InterPro"/>
</dbReference>
<sequence length="211" mass="21591">MTVPTPADPAPATPLARVLLSSVLAAVLFTLVCGLAYPLLTTLAGTVLFPAQAQGSMIERDGRVVGSALIGQAFSAPQYLHGRPSQTNRTDGSGPQPYNAENSGASNWGPTNAKLSDAVKGRIAAFRSENGLNATAPVPVDMVTASASGLDPDISVAGALAQVGRIAQARKVTPAQVEAVIRAHVTGRSLGFLGEERVNVLSANLALDALK</sequence>
<keyword evidence="2 11" id="KW-1003">Cell membrane</keyword>
<reference evidence="14 15" key="3">
    <citation type="submission" date="2020-08" db="EMBL/GenBank/DDBJ databases">
        <title>Genomic Encyclopedia of Type Strains, Phase IV (KMG-IV): sequencing the most valuable type-strain genomes for metagenomic binning, comparative biology and taxonomic classification.</title>
        <authorList>
            <person name="Goeker M."/>
        </authorList>
    </citation>
    <scope>NUCLEOTIDE SEQUENCE [LARGE SCALE GENOMIC DNA]</scope>
    <source>
        <strain evidence="14 15">DSM 27521</strain>
    </source>
</reference>
<evidence type="ECO:0000256" key="5">
    <source>
        <dbReference type="ARBA" id="ARBA00022741"/>
    </source>
</evidence>
<evidence type="ECO:0000256" key="3">
    <source>
        <dbReference type="ARBA" id="ARBA00022538"/>
    </source>
</evidence>
<dbReference type="NCBIfam" id="NF001454">
    <property type="entry name" value="PRK00315.1"/>
    <property type="match status" value="1"/>
</dbReference>
<reference evidence="13" key="4">
    <citation type="submission" date="2024-05" db="EMBL/GenBank/DDBJ databases">
        <authorList>
            <person name="Sun Q."/>
            <person name="Zhou Y."/>
        </authorList>
    </citation>
    <scope>NUCLEOTIDE SEQUENCE</scope>
    <source>
        <strain evidence="13">CGMCC 1.18437</strain>
    </source>
</reference>
<feature type="region of interest" description="Disordered" evidence="12">
    <location>
        <begin position="79"/>
        <end position="111"/>
    </location>
</feature>
<evidence type="ECO:0000313" key="14">
    <source>
        <dbReference type="EMBL" id="MBB5376220.1"/>
    </source>
</evidence>
<gene>
    <name evidence="11 13" type="primary">kdpC</name>
    <name evidence="13" type="ORF">GCM10017781_15620</name>
    <name evidence="14" type="ORF">HNQ07_001677</name>
</gene>
<reference evidence="16" key="2">
    <citation type="journal article" date="2019" name="Int. J. Syst. Evol. Microbiol.">
        <title>The Global Catalogue of Microorganisms (GCM) 10K type strain sequencing project: providing services to taxonomists for standard genome sequencing and annotation.</title>
        <authorList>
            <consortium name="The Broad Institute Genomics Platform"/>
            <consortium name="The Broad Institute Genome Sequencing Center for Infectious Disease"/>
            <person name="Wu L."/>
            <person name="Ma J."/>
        </authorList>
    </citation>
    <scope>NUCLEOTIDE SEQUENCE [LARGE SCALE GENOMIC DNA]</scope>
    <source>
        <strain evidence="16">CGMCC 1.18437</strain>
    </source>
</reference>
<feature type="compositionally biased region" description="Polar residues" evidence="12">
    <location>
        <begin position="99"/>
        <end position="111"/>
    </location>
</feature>
<dbReference type="HAMAP" id="MF_00276">
    <property type="entry name" value="KdpC"/>
    <property type="match status" value="1"/>
</dbReference>
<dbReference type="EMBL" id="BNAJ01000003">
    <property type="protein sequence ID" value="GHF39877.1"/>
    <property type="molecule type" value="Genomic_DNA"/>
</dbReference>
<keyword evidence="10 11" id="KW-0472">Membrane</keyword>